<proteinExistence type="predicted"/>
<comment type="caution">
    <text evidence="4">The sequence shown here is derived from an EMBL/GenBank/DDBJ whole genome shotgun (WGS) entry which is preliminary data.</text>
</comment>
<dbReference type="InterPro" id="IPR029056">
    <property type="entry name" value="Ribokinase-like"/>
</dbReference>
<keyword evidence="1" id="KW-0808">Transferase</keyword>
<dbReference type="GO" id="GO:0033785">
    <property type="term" value="F:heptose 7-phosphate kinase activity"/>
    <property type="evidence" value="ECO:0007669"/>
    <property type="project" value="TreeGrafter"/>
</dbReference>
<gene>
    <name evidence="4" type="primary">hldE_4</name>
    <name evidence="4" type="ORF">GALL_105910</name>
</gene>
<dbReference type="PANTHER" id="PTHR46969">
    <property type="entry name" value="BIFUNCTIONAL PROTEIN HLDE"/>
    <property type="match status" value="1"/>
</dbReference>
<dbReference type="Pfam" id="PF00294">
    <property type="entry name" value="PfkB"/>
    <property type="match status" value="1"/>
</dbReference>
<evidence type="ECO:0000313" key="4">
    <source>
        <dbReference type="EMBL" id="OIR07335.1"/>
    </source>
</evidence>
<feature type="domain" description="Carbohydrate kinase PfkB" evidence="3">
    <location>
        <begin position="18"/>
        <end position="312"/>
    </location>
</feature>
<dbReference type="PANTHER" id="PTHR46969:SF1">
    <property type="entry name" value="BIFUNCTIONAL PROTEIN HLDE"/>
    <property type="match status" value="1"/>
</dbReference>
<dbReference type="NCBIfam" id="TIGR02198">
    <property type="entry name" value="rfaE_dom_I"/>
    <property type="match status" value="1"/>
</dbReference>
<dbReference type="EMBL" id="MLJW01000038">
    <property type="protein sequence ID" value="OIR07335.1"/>
    <property type="molecule type" value="Genomic_DNA"/>
</dbReference>
<dbReference type="GO" id="GO:0016773">
    <property type="term" value="F:phosphotransferase activity, alcohol group as acceptor"/>
    <property type="evidence" value="ECO:0007669"/>
    <property type="project" value="InterPro"/>
</dbReference>
<evidence type="ECO:0000256" key="1">
    <source>
        <dbReference type="ARBA" id="ARBA00022679"/>
    </source>
</evidence>
<organism evidence="4">
    <name type="scientific">mine drainage metagenome</name>
    <dbReference type="NCBI Taxonomy" id="410659"/>
    <lineage>
        <taxon>unclassified sequences</taxon>
        <taxon>metagenomes</taxon>
        <taxon>ecological metagenomes</taxon>
    </lineage>
</organism>
<evidence type="ECO:0000259" key="3">
    <source>
        <dbReference type="Pfam" id="PF00294"/>
    </source>
</evidence>
<dbReference type="InterPro" id="IPR011611">
    <property type="entry name" value="PfkB_dom"/>
</dbReference>
<reference evidence="4" key="1">
    <citation type="submission" date="2016-10" db="EMBL/GenBank/DDBJ databases">
        <title>Sequence of Gallionella enrichment culture.</title>
        <authorList>
            <person name="Poehlein A."/>
            <person name="Muehling M."/>
            <person name="Daniel R."/>
        </authorList>
    </citation>
    <scope>NUCLEOTIDE SEQUENCE</scope>
</reference>
<dbReference type="GO" id="GO:0005829">
    <property type="term" value="C:cytosol"/>
    <property type="evidence" value="ECO:0007669"/>
    <property type="project" value="TreeGrafter"/>
</dbReference>
<dbReference type="FunFam" id="3.40.1190.20:FF:000002">
    <property type="entry name" value="Bifunctional protein HldE"/>
    <property type="match status" value="1"/>
</dbReference>
<evidence type="ECO:0000256" key="2">
    <source>
        <dbReference type="ARBA" id="ARBA00022777"/>
    </source>
</evidence>
<accession>A0A1J5SFZ8</accession>
<name>A0A1J5SFZ8_9ZZZZ</name>
<dbReference type="InterPro" id="IPR011913">
    <property type="entry name" value="RfaE_dom_I"/>
</dbReference>
<protein>
    <submittedName>
        <fullName evidence="4">Bifunctional protein HldE</fullName>
    </submittedName>
</protein>
<keyword evidence="2" id="KW-0418">Kinase</keyword>
<sequence>MDKTSAINIIRRFNSLRLLVVGDLMIDEYVWGSVSRISPEAPIPIVEVTREESRPGGAANVGLNLLAMGAKVMFAGVVGDDSNGRRLAEQIKTLGGDTSAVITDSTRPTTIKSRVIAHQQQIVRIDREKTGIVGGDVEQQLLASIESLLPSIDGIIFSDYAKGVLSKTLVSRIVAKSPDKVIAVDPKPQNVAVFANTTIITPNKREAELAAGFPLRSDADVESAARSLQSKFGIRMVLITRGDEGMTLLADDTFLHLPTQAKQVYDVTGAGDTVIGVLTLALCAGATPAVASQLANLAAGITVAHVGVYAVKPDELIEAL</sequence>
<dbReference type="SUPFAM" id="SSF53613">
    <property type="entry name" value="Ribokinase-like"/>
    <property type="match status" value="1"/>
</dbReference>
<dbReference type="CDD" id="cd01172">
    <property type="entry name" value="RfaE_like"/>
    <property type="match status" value="1"/>
</dbReference>
<dbReference type="AlphaFoldDB" id="A0A1J5SFZ8"/>
<dbReference type="GO" id="GO:0033786">
    <property type="term" value="F:heptose-1-phosphate adenylyltransferase activity"/>
    <property type="evidence" value="ECO:0007669"/>
    <property type="project" value="TreeGrafter"/>
</dbReference>
<dbReference type="Gene3D" id="3.40.1190.20">
    <property type="match status" value="1"/>
</dbReference>